<accession>A0A1W0X689</accession>
<name>A0A1W0X689_HYPEX</name>
<dbReference type="EMBL" id="MTYJ01000015">
    <property type="protein sequence ID" value="OQV22831.1"/>
    <property type="molecule type" value="Genomic_DNA"/>
</dbReference>
<gene>
    <name evidence="2" type="ORF">BV898_03264</name>
</gene>
<keyword evidence="1" id="KW-0472">Membrane</keyword>
<feature type="transmembrane region" description="Helical" evidence="1">
    <location>
        <begin position="82"/>
        <end position="103"/>
    </location>
</feature>
<evidence type="ECO:0000256" key="1">
    <source>
        <dbReference type="SAM" id="Phobius"/>
    </source>
</evidence>
<evidence type="ECO:0000313" key="2">
    <source>
        <dbReference type="EMBL" id="OQV22831.1"/>
    </source>
</evidence>
<dbReference type="Proteomes" id="UP000192578">
    <property type="component" value="Unassembled WGS sequence"/>
</dbReference>
<protein>
    <recommendedName>
        <fullName evidence="4">MARVEL domain-containing protein</fullName>
    </recommendedName>
</protein>
<keyword evidence="1" id="KW-0812">Transmembrane</keyword>
<feature type="transmembrane region" description="Helical" evidence="1">
    <location>
        <begin position="46"/>
        <end position="70"/>
    </location>
</feature>
<keyword evidence="3" id="KW-1185">Reference proteome</keyword>
<comment type="caution">
    <text evidence="2">The sequence shown here is derived from an EMBL/GenBank/DDBJ whole genome shotgun (WGS) entry which is preliminary data.</text>
</comment>
<feature type="transmembrane region" description="Helical" evidence="1">
    <location>
        <begin position="152"/>
        <end position="172"/>
    </location>
</feature>
<evidence type="ECO:0008006" key="4">
    <source>
        <dbReference type="Google" id="ProtNLM"/>
    </source>
</evidence>
<organism evidence="2 3">
    <name type="scientific">Hypsibius exemplaris</name>
    <name type="common">Freshwater tardigrade</name>
    <dbReference type="NCBI Taxonomy" id="2072580"/>
    <lineage>
        <taxon>Eukaryota</taxon>
        <taxon>Metazoa</taxon>
        <taxon>Ecdysozoa</taxon>
        <taxon>Tardigrada</taxon>
        <taxon>Eutardigrada</taxon>
        <taxon>Parachela</taxon>
        <taxon>Hypsibioidea</taxon>
        <taxon>Hypsibiidae</taxon>
        <taxon>Hypsibius</taxon>
    </lineage>
</organism>
<proteinExistence type="predicted"/>
<dbReference type="AlphaFoldDB" id="A0A1W0X689"/>
<evidence type="ECO:0000313" key="3">
    <source>
        <dbReference type="Proteomes" id="UP000192578"/>
    </source>
</evidence>
<feature type="transmembrane region" description="Helical" evidence="1">
    <location>
        <begin position="110"/>
        <end position="132"/>
    </location>
</feature>
<keyword evidence="1" id="KW-1133">Transmembrane helix</keyword>
<sequence length="178" mass="19306">MSKLLEPYPANEYGQQSYPAGQTTHTTVIIRENGCCSLRARVQWVIGFNIVLGIINLGVGINMATIAARFNFLDGEKIWGTYAGLGITVGILMIAAGVCLACALSKETPVLFTAWFLLIGLYAILNIAWLGYAGYIYGKYTAGYDARTNGLIANGVINFIIQVACVLTVIQYKQSTLH</sequence>
<reference evidence="3" key="1">
    <citation type="submission" date="2017-01" db="EMBL/GenBank/DDBJ databases">
        <title>Comparative genomics of anhydrobiosis in the tardigrade Hypsibius dujardini.</title>
        <authorList>
            <person name="Yoshida Y."/>
            <person name="Koutsovoulos G."/>
            <person name="Laetsch D."/>
            <person name="Stevens L."/>
            <person name="Kumar S."/>
            <person name="Horikawa D."/>
            <person name="Ishino K."/>
            <person name="Komine S."/>
            <person name="Tomita M."/>
            <person name="Blaxter M."/>
            <person name="Arakawa K."/>
        </authorList>
    </citation>
    <scope>NUCLEOTIDE SEQUENCE [LARGE SCALE GENOMIC DNA]</scope>
    <source>
        <strain evidence="3">Z151</strain>
    </source>
</reference>